<dbReference type="InterPro" id="IPR036280">
    <property type="entry name" value="Multihaem_cyt_sf"/>
</dbReference>
<keyword evidence="1" id="KW-0732">Signal</keyword>
<dbReference type="SUPFAM" id="SSF48695">
    <property type="entry name" value="Multiheme cytochromes"/>
    <property type="match status" value="1"/>
</dbReference>
<accession>A0A1F6CPH5</accession>
<dbReference type="AlphaFoldDB" id="A0A1F6CPH5"/>
<evidence type="ECO:0000259" key="2">
    <source>
        <dbReference type="Pfam" id="PF13435"/>
    </source>
</evidence>
<dbReference type="Gene3D" id="1.10.1130.10">
    <property type="entry name" value="Flavocytochrome C3, Chain A"/>
    <property type="match status" value="1"/>
</dbReference>
<feature type="signal peptide" evidence="1">
    <location>
        <begin position="1"/>
        <end position="24"/>
    </location>
</feature>
<comment type="caution">
    <text evidence="3">The sequence shown here is derived from an EMBL/GenBank/DDBJ whole genome shotgun (WGS) entry which is preliminary data.</text>
</comment>
<evidence type="ECO:0000313" key="3">
    <source>
        <dbReference type="EMBL" id="OGG51055.1"/>
    </source>
</evidence>
<proteinExistence type="predicted"/>
<gene>
    <name evidence="3" type="ORF">A3F84_19055</name>
</gene>
<dbReference type="InterPro" id="IPR023155">
    <property type="entry name" value="Cyt_c-552/4"/>
</dbReference>
<dbReference type="Pfam" id="PF13435">
    <property type="entry name" value="Cytochrome_C554"/>
    <property type="match status" value="1"/>
</dbReference>
<evidence type="ECO:0000256" key="1">
    <source>
        <dbReference type="SAM" id="SignalP"/>
    </source>
</evidence>
<organism evidence="3 4">
    <name type="scientific">Handelsmanbacteria sp. (strain RIFCSPLOWO2_12_FULL_64_10)</name>
    <dbReference type="NCBI Taxonomy" id="1817868"/>
    <lineage>
        <taxon>Bacteria</taxon>
        <taxon>Candidatus Handelsmaniibacteriota</taxon>
    </lineage>
</organism>
<sequence length="68" mass="7128">MKSLLSLCALCALCGSGPFFLAYAADLSAYAGPEACRPCHQAAYEKWRGSFHSQAMGVPSPAAVKGDF</sequence>
<protein>
    <recommendedName>
        <fullName evidence="2">Cytochrome c-552/4 domain-containing protein</fullName>
    </recommendedName>
</protein>
<dbReference type="Proteomes" id="UP000178606">
    <property type="component" value="Unassembled WGS sequence"/>
</dbReference>
<dbReference type="EMBL" id="MFKF01000195">
    <property type="protein sequence ID" value="OGG51055.1"/>
    <property type="molecule type" value="Genomic_DNA"/>
</dbReference>
<name>A0A1F6CPH5_HANXR</name>
<feature type="domain" description="Cytochrome c-552/4" evidence="2">
    <location>
        <begin position="35"/>
        <end position="57"/>
    </location>
</feature>
<evidence type="ECO:0000313" key="4">
    <source>
        <dbReference type="Proteomes" id="UP000178606"/>
    </source>
</evidence>
<reference evidence="3 4" key="1">
    <citation type="journal article" date="2016" name="Nat. Commun.">
        <title>Thousands of microbial genomes shed light on interconnected biogeochemical processes in an aquifer system.</title>
        <authorList>
            <person name="Anantharaman K."/>
            <person name="Brown C.T."/>
            <person name="Hug L.A."/>
            <person name="Sharon I."/>
            <person name="Castelle C.J."/>
            <person name="Probst A.J."/>
            <person name="Thomas B.C."/>
            <person name="Singh A."/>
            <person name="Wilkins M.J."/>
            <person name="Karaoz U."/>
            <person name="Brodie E.L."/>
            <person name="Williams K.H."/>
            <person name="Hubbard S.S."/>
            <person name="Banfield J.F."/>
        </authorList>
    </citation>
    <scope>NUCLEOTIDE SEQUENCE [LARGE SCALE GENOMIC DNA]</scope>
    <source>
        <strain evidence="4">RIFCSPLOWO2_12_FULL_64_10</strain>
    </source>
</reference>
<feature type="chain" id="PRO_5009523481" description="Cytochrome c-552/4 domain-containing protein" evidence="1">
    <location>
        <begin position="25"/>
        <end position="68"/>
    </location>
</feature>